<feature type="domain" description="Nudix hydrolase" evidence="1">
    <location>
        <begin position="1"/>
        <end position="148"/>
    </location>
</feature>
<dbReference type="STRING" id="1416778.SAMN05443633_11863"/>
<protein>
    <submittedName>
        <fullName evidence="2">Predicted NTP pyrophosphohydrolase, NUDIX family</fullName>
    </submittedName>
</protein>
<reference evidence="3" key="1">
    <citation type="submission" date="2016-11" db="EMBL/GenBank/DDBJ databases">
        <authorList>
            <person name="Varghese N."/>
            <person name="Submissions S."/>
        </authorList>
    </citation>
    <scope>NUCLEOTIDE SEQUENCE [LARGE SCALE GENOMIC DNA]</scope>
    <source>
        <strain evidence="3">DSM 27619</strain>
    </source>
</reference>
<gene>
    <name evidence="2" type="ORF">SAMN05443633_11863</name>
</gene>
<dbReference type="AlphaFoldDB" id="A0A1M5L5M9"/>
<dbReference type="InterPro" id="IPR015797">
    <property type="entry name" value="NUDIX_hydrolase-like_dom_sf"/>
</dbReference>
<evidence type="ECO:0000313" key="2">
    <source>
        <dbReference type="EMBL" id="SHG60245.1"/>
    </source>
</evidence>
<dbReference type="InterPro" id="IPR000086">
    <property type="entry name" value="NUDIX_hydrolase_dom"/>
</dbReference>
<dbReference type="RefSeq" id="WP_072963535.1">
    <property type="nucleotide sequence ID" value="NZ_FQUT01000018.1"/>
</dbReference>
<dbReference type="PANTHER" id="PTHR21340">
    <property type="entry name" value="DIADENOSINE 5,5-P1,P4-TETRAPHOSPHATE PYROPHOSPHOHYDROLASE MUTT"/>
    <property type="match status" value="1"/>
</dbReference>
<dbReference type="Proteomes" id="UP000184518">
    <property type="component" value="Unassembled WGS sequence"/>
</dbReference>
<dbReference type="PROSITE" id="PS51462">
    <property type="entry name" value="NUDIX"/>
    <property type="match status" value="1"/>
</dbReference>
<proteinExistence type="predicted"/>
<organism evidence="2 3">
    <name type="scientific">Chryseobacterium arachidis</name>
    <dbReference type="NCBI Taxonomy" id="1416778"/>
    <lineage>
        <taxon>Bacteria</taxon>
        <taxon>Pseudomonadati</taxon>
        <taxon>Bacteroidota</taxon>
        <taxon>Flavobacteriia</taxon>
        <taxon>Flavobacteriales</taxon>
        <taxon>Weeksellaceae</taxon>
        <taxon>Chryseobacterium group</taxon>
        <taxon>Chryseobacterium</taxon>
    </lineage>
</organism>
<dbReference type="OrthoDB" id="954553at2"/>
<dbReference type="GO" id="GO:0004081">
    <property type="term" value="F:bis(5'-nucleosyl)-tetraphosphatase (asymmetrical) activity"/>
    <property type="evidence" value="ECO:0007669"/>
    <property type="project" value="TreeGrafter"/>
</dbReference>
<keyword evidence="2" id="KW-0378">Hydrolase</keyword>
<accession>A0A1M5L5M9</accession>
<sequence length="153" mass="17838">MKISSGILLFKRNNEKFFYFLVHPGGPFWKKKDLGAWSIPKGEVLEDENFLERALIEFREETGKQINGDFIELNPIKQKGGKTVFAWAVESYIEMSDFKSNTIGFEWPPKSGKVIEIPEVDQWEWFDTEEAKTKINSAQVDFIIQLEELMKLK</sequence>
<dbReference type="GO" id="GO:0006754">
    <property type="term" value="P:ATP biosynthetic process"/>
    <property type="evidence" value="ECO:0007669"/>
    <property type="project" value="TreeGrafter"/>
</dbReference>
<dbReference type="PANTHER" id="PTHR21340:SF7">
    <property type="entry name" value="NUDIX HYDROLASE DOMAIN-CONTAINING PROTEIN"/>
    <property type="match status" value="1"/>
</dbReference>
<dbReference type="GO" id="GO:0006167">
    <property type="term" value="P:AMP biosynthetic process"/>
    <property type="evidence" value="ECO:0007669"/>
    <property type="project" value="TreeGrafter"/>
</dbReference>
<evidence type="ECO:0000259" key="1">
    <source>
        <dbReference type="PROSITE" id="PS51462"/>
    </source>
</evidence>
<dbReference type="Pfam" id="PF00293">
    <property type="entry name" value="NUDIX"/>
    <property type="match status" value="1"/>
</dbReference>
<name>A0A1M5L5M9_9FLAO</name>
<dbReference type="EMBL" id="FQUT01000018">
    <property type="protein sequence ID" value="SHG60245.1"/>
    <property type="molecule type" value="Genomic_DNA"/>
</dbReference>
<dbReference type="SUPFAM" id="SSF55811">
    <property type="entry name" value="Nudix"/>
    <property type="match status" value="1"/>
</dbReference>
<evidence type="ECO:0000313" key="3">
    <source>
        <dbReference type="Proteomes" id="UP000184518"/>
    </source>
</evidence>
<dbReference type="Gene3D" id="3.90.79.10">
    <property type="entry name" value="Nucleoside Triphosphate Pyrophosphohydrolase"/>
    <property type="match status" value="1"/>
</dbReference>
<dbReference type="CDD" id="cd04662">
    <property type="entry name" value="NUDIX_Hydrolase"/>
    <property type="match status" value="1"/>
</dbReference>
<keyword evidence="3" id="KW-1185">Reference proteome</keyword>
<dbReference type="InterPro" id="IPR051325">
    <property type="entry name" value="Nudix_hydrolase_domain"/>
</dbReference>